<dbReference type="Pfam" id="PF03472">
    <property type="entry name" value="Autoind_bind"/>
    <property type="match status" value="1"/>
</dbReference>
<keyword evidence="6" id="KW-1185">Reference proteome</keyword>
<organism evidence="5 6">
    <name type="scientific">Roseateles amylovorans</name>
    <dbReference type="NCBI Taxonomy" id="2978473"/>
    <lineage>
        <taxon>Bacteria</taxon>
        <taxon>Pseudomonadati</taxon>
        <taxon>Pseudomonadota</taxon>
        <taxon>Betaproteobacteria</taxon>
        <taxon>Burkholderiales</taxon>
        <taxon>Sphaerotilaceae</taxon>
        <taxon>Roseateles</taxon>
    </lineage>
</organism>
<feature type="domain" description="HTH luxR-type" evidence="4">
    <location>
        <begin position="169"/>
        <end position="234"/>
    </location>
</feature>
<dbReference type="PRINTS" id="PR00038">
    <property type="entry name" value="HTHLUXR"/>
</dbReference>
<evidence type="ECO:0000256" key="3">
    <source>
        <dbReference type="ARBA" id="ARBA00023163"/>
    </source>
</evidence>
<sequence>MNCWQVQQLRLVSSAADTDETFQTILAEVNRLGFQYCSFGMKAPVPLIAPRVLWCSNYPEAWKTRYEQGDFLRRDPTVAHAIVSDEPILWSDALFATCPELRLEARAHGLAHGWAQPRRDSRGMVSLLTCARTDPPICEEELQAKAERLQWLSYLCHEAMLKHWDSSLRDKGDLDLSAREREVLRWSCDGKTSADMAQIIGVSEATVNFHMRNACQKLGTGNKTAAAVMAALMGLLS</sequence>
<dbReference type="InterPro" id="IPR000792">
    <property type="entry name" value="Tscrpt_reg_LuxR_C"/>
</dbReference>
<evidence type="ECO:0000256" key="2">
    <source>
        <dbReference type="ARBA" id="ARBA00023125"/>
    </source>
</evidence>
<name>A0ABY6B2E8_9BURK</name>
<evidence type="ECO:0000313" key="5">
    <source>
        <dbReference type="EMBL" id="UXH77465.1"/>
    </source>
</evidence>
<keyword evidence="1" id="KW-0805">Transcription regulation</keyword>
<dbReference type="PROSITE" id="PS50043">
    <property type="entry name" value="HTH_LUXR_2"/>
    <property type="match status" value="1"/>
</dbReference>
<evidence type="ECO:0000256" key="1">
    <source>
        <dbReference type="ARBA" id="ARBA00023015"/>
    </source>
</evidence>
<dbReference type="RefSeq" id="WP_261757215.1">
    <property type="nucleotide sequence ID" value="NZ_CP104562.2"/>
</dbReference>
<dbReference type="CDD" id="cd06170">
    <property type="entry name" value="LuxR_C_like"/>
    <property type="match status" value="1"/>
</dbReference>
<dbReference type="SMART" id="SM00421">
    <property type="entry name" value="HTH_LUXR"/>
    <property type="match status" value="1"/>
</dbReference>
<dbReference type="InterPro" id="IPR036388">
    <property type="entry name" value="WH-like_DNA-bd_sf"/>
</dbReference>
<dbReference type="InterPro" id="IPR016032">
    <property type="entry name" value="Sig_transdc_resp-reg_C-effctor"/>
</dbReference>
<dbReference type="PANTHER" id="PTHR44688:SF16">
    <property type="entry name" value="DNA-BINDING TRANSCRIPTIONAL ACTIVATOR DEVR_DOSR"/>
    <property type="match status" value="1"/>
</dbReference>
<evidence type="ECO:0000259" key="4">
    <source>
        <dbReference type="PROSITE" id="PS50043"/>
    </source>
</evidence>
<keyword evidence="2" id="KW-0238">DNA-binding</keyword>
<dbReference type="EMBL" id="CP104562">
    <property type="protein sequence ID" value="UXH77465.1"/>
    <property type="molecule type" value="Genomic_DNA"/>
</dbReference>
<dbReference type="InterPro" id="IPR005143">
    <property type="entry name" value="TF_LuxR_autoind-bd_dom"/>
</dbReference>
<dbReference type="PANTHER" id="PTHR44688">
    <property type="entry name" value="DNA-BINDING TRANSCRIPTIONAL ACTIVATOR DEVR_DOSR"/>
    <property type="match status" value="1"/>
</dbReference>
<reference evidence="5" key="1">
    <citation type="submission" date="2022-10" db="EMBL/GenBank/DDBJ databases">
        <title>Characterization and whole genome sequencing of a new Roseateles species, isolated from fresh water.</title>
        <authorList>
            <person name="Guliayeva D.Y."/>
            <person name="Akhremchuk A.E."/>
            <person name="Sikolenko M.A."/>
            <person name="Valentovich L.N."/>
            <person name="Sidarenka A.V."/>
        </authorList>
    </citation>
    <scope>NUCLEOTIDE SEQUENCE</scope>
    <source>
        <strain evidence="5">BIM B-1768</strain>
    </source>
</reference>
<proteinExistence type="predicted"/>
<accession>A0ABY6B2E8</accession>
<dbReference type="Gene3D" id="1.10.10.10">
    <property type="entry name" value="Winged helix-like DNA-binding domain superfamily/Winged helix DNA-binding domain"/>
    <property type="match status" value="1"/>
</dbReference>
<dbReference type="InterPro" id="IPR036693">
    <property type="entry name" value="TF_LuxR_autoind-bd_dom_sf"/>
</dbReference>
<protein>
    <submittedName>
        <fullName evidence="5">Autoinducer binding domain-containing protein</fullName>
    </submittedName>
</protein>
<dbReference type="Proteomes" id="UP001064933">
    <property type="component" value="Chromosome"/>
</dbReference>
<dbReference type="SUPFAM" id="SSF75516">
    <property type="entry name" value="Pheromone-binding domain of LuxR-like quorum-sensing transcription factors"/>
    <property type="match status" value="1"/>
</dbReference>
<evidence type="ECO:0000313" key="6">
    <source>
        <dbReference type="Proteomes" id="UP001064933"/>
    </source>
</evidence>
<keyword evidence="3" id="KW-0804">Transcription</keyword>
<gene>
    <name evidence="5" type="ORF">N4261_21095</name>
</gene>
<dbReference type="SUPFAM" id="SSF46894">
    <property type="entry name" value="C-terminal effector domain of the bipartite response regulators"/>
    <property type="match status" value="1"/>
</dbReference>
<dbReference type="Pfam" id="PF00196">
    <property type="entry name" value="GerE"/>
    <property type="match status" value="1"/>
</dbReference>
<dbReference type="Gene3D" id="3.30.450.80">
    <property type="entry name" value="Transcription factor LuxR-like, autoinducer-binding domain"/>
    <property type="match status" value="1"/>
</dbReference>